<dbReference type="EnsemblMetazoa" id="MESCA010583-RA">
    <property type="protein sequence ID" value="MESCA010583-PA"/>
    <property type="gene ID" value="MESCA010583"/>
</dbReference>
<feature type="region of interest" description="Disordered" evidence="1">
    <location>
        <begin position="1"/>
        <end position="36"/>
    </location>
</feature>
<reference evidence="2" key="2">
    <citation type="submission" date="2015-06" db="UniProtKB">
        <authorList>
            <consortium name="EnsemblMetazoa"/>
        </authorList>
    </citation>
    <scope>IDENTIFICATION</scope>
</reference>
<dbReference type="AlphaFoldDB" id="T1H2X7"/>
<evidence type="ECO:0000313" key="2">
    <source>
        <dbReference type="EnsemblMetazoa" id="MESCA010583-PA"/>
    </source>
</evidence>
<proteinExistence type="predicted"/>
<sequence length="99" mass="10899">MGKKAPSSRHSSRNNLTSSPGGKPGNPSFTSIYSPHNIQNSPILEYSTSRQRSLSFTENYGTYHPQSLLTVIAHFAESLLNINRVVLKPGRFVVLAITQ</sequence>
<organism evidence="2 3">
    <name type="scientific">Megaselia scalaris</name>
    <name type="common">Humpbacked fly</name>
    <name type="synonym">Phora scalaris</name>
    <dbReference type="NCBI Taxonomy" id="36166"/>
    <lineage>
        <taxon>Eukaryota</taxon>
        <taxon>Metazoa</taxon>
        <taxon>Ecdysozoa</taxon>
        <taxon>Arthropoda</taxon>
        <taxon>Hexapoda</taxon>
        <taxon>Insecta</taxon>
        <taxon>Pterygota</taxon>
        <taxon>Neoptera</taxon>
        <taxon>Endopterygota</taxon>
        <taxon>Diptera</taxon>
        <taxon>Brachycera</taxon>
        <taxon>Muscomorpha</taxon>
        <taxon>Platypezoidea</taxon>
        <taxon>Phoridae</taxon>
        <taxon>Megaseliini</taxon>
        <taxon>Megaselia</taxon>
    </lineage>
</organism>
<feature type="compositionally biased region" description="Polar residues" evidence="1">
    <location>
        <begin position="27"/>
        <end position="36"/>
    </location>
</feature>
<feature type="compositionally biased region" description="Basic residues" evidence="1">
    <location>
        <begin position="1"/>
        <end position="12"/>
    </location>
</feature>
<dbReference type="Proteomes" id="UP000015102">
    <property type="component" value="Unassembled WGS sequence"/>
</dbReference>
<evidence type="ECO:0000256" key="1">
    <source>
        <dbReference type="SAM" id="MobiDB-lite"/>
    </source>
</evidence>
<evidence type="ECO:0000313" key="3">
    <source>
        <dbReference type="Proteomes" id="UP000015102"/>
    </source>
</evidence>
<dbReference type="EMBL" id="CAQQ02189866">
    <property type="status" value="NOT_ANNOTATED_CDS"/>
    <property type="molecule type" value="Genomic_DNA"/>
</dbReference>
<accession>T1H2X7</accession>
<name>T1H2X7_MEGSC</name>
<dbReference type="EMBL" id="CAQQ02189867">
    <property type="status" value="NOT_ANNOTATED_CDS"/>
    <property type="molecule type" value="Genomic_DNA"/>
</dbReference>
<reference evidence="3" key="1">
    <citation type="submission" date="2013-02" db="EMBL/GenBank/DDBJ databases">
        <authorList>
            <person name="Hughes D."/>
        </authorList>
    </citation>
    <scope>NUCLEOTIDE SEQUENCE</scope>
    <source>
        <strain>Durham</strain>
        <strain evidence="3">NC isolate 2 -- Noor lab</strain>
    </source>
</reference>
<protein>
    <submittedName>
        <fullName evidence="2">Uncharacterized protein</fullName>
    </submittedName>
</protein>
<dbReference type="HOGENOM" id="CLU_2323052_0_0_1"/>
<keyword evidence="3" id="KW-1185">Reference proteome</keyword>